<dbReference type="VEuPathDB" id="FungiDB:PNEJI1_003793"/>
<protein>
    <submittedName>
        <fullName evidence="2">Uncharacterized protein</fullName>
    </submittedName>
</protein>
<evidence type="ECO:0000313" key="2">
    <source>
        <dbReference type="EMBL" id="CCJ29542.1"/>
    </source>
</evidence>
<name>L0PBE6_PNEJI</name>
<dbReference type="EMBL" id="CAKM01000194">
    <property type="protein sequence ID" value="CCJ29542.1"/>
    <property type="molecule type" value="Genomic_DNA"/>
</dbReference>
<keyword evidence="1" id="KW-0472">Membrane</keyword>
<keyword evidence="1" id="KW-1133">Transmembrane helix</keyword>
<evidence type="ECO:0000313" key="3">
    <source>
        <dbReference type="Proteomes" id="UP000010422"/>
    </source>
</evidence>
<organism evidence="3">
    <name type="scientific">Pneumocystis jirovecii</name>
    <name type="common">Human pneumocystis pneumonia agent</name>
    <dbReference type="NCBI Taxonomy" id="42068"/>
    <lineage>
        <taxon>Eukaryota</taxon>
        <taxon>Fungi</taxon>
        <taxon>Dikarya</taxon>
        <taxon>Ascomycota</taxon>
        <taxon>Taphrinomycotina</taxon>
        <taxon>Pneumocystomycetes</taxon>
        <taxon>Pneumocystaceae</taxon>
        <taxon>Pneumocystis</taxon>
    </lineage>
</organism>
<dbReference type="InParanoid" id="L0PBE6"/>
<keyword evidence="1" id="KW-0812">Transmembrane</keyword>
<feature type="transmembrane region" description="Helical" evidence="1">
    <location>
        <begin position="12"/>
        <end position="32"/>
    </location>
</feature>
<proteinExistence type="predicted"/>
<sequence length="108" mass="12528">MEYHKPIIGNFFLNHPILSGIKLMLVFVWIPAFNDMNWDTYLHFYLPFIVPLLYGLEIISFALTLFGRGDLVDNTLGGSDLVWVPMSYAPYQPPQPPIIIHETIHHHH</sequence>
<accession>L0PBE6</accession>
<dbReference type="Proteomes" id="UP000010422">
    <property type="component" value="Unassembled WGS sequence"/>
</dbReference>
<reference evidence="2 3" key="1">
    <citation type="journal article" date="2012" name="MBio">
        <title>De novo assembly of the Pneumocystis jirovecii genome from a single bronchoalveolar lavage fluid specimen from a patient.</title>
        <authorList>
            <person name="Cisse O.H."/>
            <person name="Pagni M."/>
            <person name="Hauser P.M."/>
        </authorList>
    </citation>
    <scope>NUCLEOTIDE SEQUENCE [LARGE SCALE GENOMIC DNA]</scope>
    <source>
        <strain evidence="2 3">SE8</strain>
    </source>
</reference>
<feature type="transmembrane region" description="Helical" evidence="1">
    <location>
        <begin position="44"/>
        <end position="66"/>
    </location>
</feature>
<evidence type="ECO:0000256" key="1">
    <source>
        <dbReference type="SAM" id="Phobius"/>
    </source>
</evidence>
<dbReference type="AlphaFoldDB" id="L0PBE6"/>
<comment type="caution">
    <text evidence="2">The sequence shown here is derived from an EMBL/GenBank/DDBJ whole genome shotgun (WGS) entry which is preliminary data.</text>
</comment>
<gene>
    <name evidence="2" type="ORF">PNEJI1_003793</name>
</gene>